<comment type="caution">
    <text evidence="2">The sequence shown here is derived from an EMBL/GenBank/DDBJ whole genome shotgun (WGS) entry which is preliminary data.</text>
</comment>
<keyword evidence="1" id="KW-0812">Transmembrane</keyword>
<dbReference type="Proteomes" id="UP000614469">
    <property type="component" value="Unassembled WGS sequence"/>
</dbReference>
<evidence type="ECO:0000313" key="3">
    <source>
        <dbReference type="Proteomes" id="UP000614469"/>
    </source>
</evidence>
<keyword evidence="1" id="KW-0472">Membrane</keyword>
<evidence type="ECO:0000256" key="1">
    <source>
        <dbReference type="SAM" id="Phobius"/>
    </source>
</evidence>
<dbReference type="AlphaFoldDB" id="A0A8J6NN15"/>
<dbReference type="EMBL" id="JACNJN010000212">
    <property type="protein sequence ID" value="MBC8336947.1"/>
    <property type="molecule type" value="Genomic_DNA"/>
</dbReference>
<feature type="transmembrane region" description="Helical" evidence="1">
    <location>
        <begin position="12"/>
        <end position="27"/>
    </location>
</feature>
<proteinExistence type="predicted"/>
<keyword evidence="1" id="KW-1133">Transmembrane helix</keyword>
<sequence>MLQKKFSRQSLAFGLIVIASALLYNAAEWGNTFAIWILLSLIVLAAFITLMNK</sequence>
<evidence type="ECO:0000313" key="2">
    <source>
        <dbReference type="EMBL" id="MBC8336947.1"/>
    </source>
</evidence>
<name>A0A8J6NN15_9CHLR</name>
<reference evidence="2 3" key="1">
    <citation type="submission" date="2020-08" db="EMBL/GenBank/DDBJ databases">
        <title>Bridging the membrane lipid divide: bacteria of the FCB group superphylum have the potential to synthesize archaeal ether lipids.</title>
        <authorList>
            <person name="Villanueva L."/>
            <person name="Von Meijenfeldt F.A.B."/>
            <person name="Westbye A.B."/>
            <person name="Yadav S."/>
            <person name="Hopmans E.C."/>
            <person name="Dutilh B.E."/>
            <person name="Sinninghe Damste J.S."/>
        </authorList>
    </citation>
    <scope>NUCLEOTIDE SEQUENCE [LARGE SCALE GENOMIC DNA]</scope>
    <source>
        <strain evidence="2">NIOZ-UU36</strain>
    </source>
</reference>
<gene>
    <name evidence="2" type="ORF">H8E29_16955</name>
</gene>
<protein>
    <submittedName>
        <fullName evidence="2">Uncharacterized protein</fullName>
    </submittedName>
</protein>
<organism evidence="2 3">
    <name type="scientific">Candidatus Desulfolinea nitratireducens</name>
    <dbReference type="NCBI Taxonomy" id="2841698"/>
    <lineage>
        <taxon>Bacteria</taxon>
        <taxon>Bacillati</taxon>
        <taxon>Chloroflexota</taxon>
        <taxon>Anaerolineae</taxon>
        <taxon>Anaerolineales</taxon>
        <taxon>Anaerolineales incertae sedis</taxon>
        <taxon>Candidatus Desulfolinea</taxon>
    </lineage>
</organism>
<feature type="transmembrane region" description="Helical" evidence="1">
    <location>
        <begin position="33"/>
        <end position="51"/>
    </location>
</feature>
<accession>A0A8J6NN15</accession>